<dbReference type="Pfam" id="PF10675">
    <property type="entry name" value="DUF2489"/>
    <property type="match status" value="1"/>
</dbReference>
<sequence length="148" mass="17216">MFNIFTILGLVIIALLSGYAISLVLKLKQQKLLTKQVQQQQKAANERLEKLLDNIRYIAQAMLEERCELSEGVMRIAKLFDILGLSSKVALDYPVLFKHYNKIKDHPIKDQRKSLSKQQRMQLDYQRMCSESDLESAILEEVKRLIHL</sequence>
<dbReference type="RefSeq" id="WP_248939705.1">
    <property type="nucleotide sequence ID" value="NZ_JAKIKS010000023.1"/>
</dbReference>
<dbReference type="EMBL" id="JAKIKS010000023">
    <property type="protein sequence ID" value="MCL1124428.1"/>
    <property type="molecule type" value="Genomic_DNA"/>
</dbReference>
<dbReference type="Proteomes" id="UP001203423">
    <property type="component" value="Unassembled WGS sequence"/>
</dbReference>
<gene>
    <name evidence="2" type="ORF">L2764_08055</name>
</gene>
<comment type="caution">
    <text evidence="2">The sequence shown here is derived from an EMBL/GenBank/DDBJ whole genome shotgun (WGS) entry which is preliminary data.</text>
</comment>
<evidence type="ECO:0000259" key="1">
    <source>
        <dbReference type="Pfam" id="PF10675"/>
    </source>
</evidence>
<evidence type="ECO:0000313" key="3">
    <source>
        <dbReference type="Proteomes" id="UP001203423"/>
    </source>
</evidence>
<accession>A0ABT0L9N4</accession>
<reference evidence="2 3" key="1">
    <citation type="submission" date="2022-01" db="EMBL/GenBank/DDBJ databases">
        <title>Whole genome-based taxonomy of the Shewanellaceae.</title>
        <authorList>
            <person name="Martin-Rodriguez A.J."/>
        </authorList>
    </citation>
    <scope>NUCLEOTIDE SEQUENCE [LARGE SCALE GENOMIC DNA]</scope>
    <source>
        <strain evidence="2 3">DSM 17177</strain>
    </source>
</reference>
<feature type="domain" description="DUF2489" evidence="1">
    <location>
        <begin position="13"/>
        <end position="145"/>
    </location>
</feature>
<protein>
    <submittedName>
        <fullName evidence="2">DUF2489 domain-containing protein</fullName>
    </submittedName>
</protein>
<keyword evidence="3" id="KW-1185">Reference proteome</keyword>
<organism evidence="2 3">
    <name type="scientific">Shewanella surugensis</name>
    <dbReference type="NCBI Taxonomy" id="212020"/>
    <lineage>
        <taxon>Bacteria</taxon>
        <taxon>Pseudomonadati</taxon>
        <taxon>Pseudomonadota</taxon>
        <taxon>Gammaproteobacteria</taxon>
        <taxon>Alteromonadales</taxon>
        <taxon>Shewanellaceae</taxon>
        <taxon>Shewanella</taxon>
    </lineage>
</organism>
<dbReference type="InterPro" id="IPR019617">
    <property type="entry name" value="DUF2489"/>
</dbReference>
<proteinExistence type="predicted"/>
<evidence type="ECO:0000313" key="2">
    <source>
        <dbReference type="EMBL" id="MCL1124428.1"/>
    </source>
</evidence>
<name>A0ABT0L9N4_9GAMM</name>